<dbReference type="EC" id="1.1.5.3" evidence="4 11"/>
<dbReference type="PaxDb" id="121845-A0A3Q0IP96"/>
<dbReference type="Pfam" id="PF13499">
    <property type="entry name" value="EF-hand_7"/>
    <property type="match status" value="1"/>
</dbReference>
<keyword evidence="7" id="KW-0274">FAD</keyword>
<dbReference type="PANTHER" id="PTHR11985:SF15">
    <property type="entry name" value="GLYCEROL-3-PHOSPHATE DEHYDROGENASE, MITOCHONDRIAL"/>
    <property type="match status" value="1"/>
</dbReference>
<dbReference type="PRINTS" id="PR01001">
    <property type="entry name" value="FADG3PDH"/>
</dbReference>
<comment type="similarity">
    <text evidence="3 11">Belongs to the FAD-dependent glycerol-3-phosphate dehydrogenase family.</text>
</comment>
<dbReference type="Gene3D" id="3.30.9.10">
    <property type="entry name" value="D-Amino Acid Oxidase, subunit A, domain 2"/>
    <property type="match status" value="1"/>
</dbReference>
<evidence type="ECO:0000256" key="1">
    <source>
        <dbReference type="ARBA" id="ARBA00001974"/>
    </source>
</evidence>
<evidence type="ECO:0000256" key="11">
    <source>
        <dbReference type="RuleBase" id="RU361217"/>
    </source>
</evidence>
<evidence type="ECO:0000256" key="10">
    <source>
        <dbReference type="ARBA" id="ARBA00023002"/>
    </source>
</evidence>
<reference evidence="14" key="1">
    <citation type="submission" date="2025-08" db="UniProtKB">
        <authorList>
            <consortium name="RefSeq"/>
        </authorList>
    </citation>
    <scope>IDENTIFICATION</scope>
</reference>
<dbReference type="PROSITE" id="PS00018">
    <property type="entry name" value="EF_HAND_1"/>
    <property type="match status" value="1"/>
</dbReference>
<dbReference type="KEGG" id="dci:103507480"/>
<dbReference type="GO" id="GO:0004368">
    <property type="term" value="F:glycerol-3-phosphate dehydrogenase (quinone) activity"/>
    <property type="evidence" value="ECO:0007669"/>
    <property type="project" value="UniProtKB-EC"/>
</dbReference>
<evidence type="ECO:0000256" key="2">
    <source>
        <dbReference type="ARBA" id="ARBA00004745"/>
    </source>
</evidence>
<gene>
    <name evidence="14" type="primary">LOC103507480</name>
</gene>
<dbReference type="GO" id="GO:0005509">
    <property type="term" value="F:calcium ion binding"/>
    <property type="evidence" value="ECO:0007669"/>
    <property type="project" value="InterPro"/>
</dbReference>
<dbReference type="STRING" id="121845.A0A3Q0IP96"/>
<dbReference type="Proteomes" id="UP000079169">
    <property type="component" value="Unplaced"/>
</dbReference>
<dbReference type="SUPFAM" id="SSF51905">
    <property type="entry name" value="FAD/NAD(P)-binding domain"/>
    <property type="match status" value="1"/>
</dbReference>
<dbReference type="GO" id="GO:0005739">
    <property type="term" value="C:mitochondrion"/>
    <property type="evidence" value="ECO:0007669"/>
    <property type="project" value="TreeGrafter"/>
</dbReference>
<dbReference type="GO" id="GO:0006072">
    <property type="term" value="P:glycerol-3-phosphate metabolic process"/>
    <property type="evidence" value="ECO:0007669"/>
    <property type="project" value="UniProtKB-UniRule"/>
</dbReference>
<evidence type="ECO:0000256" key="5">
    <source>
        <dbReference type="ARBA" id="ARBA00022630"/>
    </source>
</evidence>
<dbReference type="InterPro" id="IPR036188">
    <property type="entry name" value="FAD/NAD-bd_sf"/>
</dbReference>
<feature type="domain" description="EF-hand" evidence="12">
    <location>
        <begin position="417"/>
        <end position="452"/>
    </location>
</feature>
<dbReference type="RefSeq" id="XP_026678126.1">
    <property type="nucleotide sequence ID" value="XM_026822325.1"/>
</dbReference>
<name>A0A3Q0IP96_DIACI</name>
<dbReference type="OMA" id="ELFPMIR"/>
<dbReference type="PANTHER" id="PTHR11985">
    <property type="entry name" value="GLYCEROL-3-PHOSPHATE DEHYDROGENASE"/>
    <property type="match status" value="1"/>
</dbReference>
<dbReference type="PROSITE" id="PS50222">
    <property type="entry name" value="EF_HAND_2"/>
    <property type="match status" value="2"/>
</dbReference>
<comment type="cofactor">
    <cofactor evidence="1 11">
        <name>FAD</name>
        <dbReference type="ChEBI" id="CHEBI:57692"/>
    </cofactor>
</comment>
<dbReference type="CDD" id="cd00051">
    <property type="entry name" value="EFh"/>
    <property type="match status" value="1"/>
</dbReference>
<accession>A0A3Q0IP96</accession>
<dbReference type="SMART" id="SM00054">
    <property type="entry name" value="EFh"/>
    <property type="match status" value="2"/>
</dbReference>
<sequence length="524" mass="58533">MATNRLRRIVIGGTAFGVGAFATKWLMSEDGPLGVKPVFAAEQASPLRAKRPLPPREDQIKSLQSGEEFDVLIIGGGATGSGCALDAVTRGLKTALVELDDFASGTSSRSTKLIHGGVRYLQKAIMNLDIEQYRMVKEALHERSSMLNSAPHLTHPLPIMLPVYTWWQIPYYWVGIKAYDFVAGSKTVKSSYYLSKKNALELFPMIRGDKLCGAIVYYDGQQDDARMCLAIALTATRHGATVANHVRVTNLIKDDKGKVRGAHLRDELTGKEWDLKAKSVINATGPFTDSIRRMDDGQVQKICVPSSGVHIVLPGYYSPDQMGLLDPSTSDGRVIFFLPWLKHTIAGTTDLPCDVTHHPKPTEDEIMFILQEVKNYLNPDVEGKKQLKEASDFLANEMGQMVNRASRDKIPINLTKEEINQYIKRFQIMDKERKGYVSINDIRRGLKNFGETISGEELHEILREIDSNMNGQVELDEYLQMMSAIKSGHVAYSRFAKMAEMEEEKHEKEILKKQISVERSGGGL</sequence>
<evidence type="ECO:0000313" key="14">
    <source>
        <dbReference type="RefSeq" id="XP_026678126.1"/>
    </source>
</evidence>
<keyword evidence="5 11" id="KW-0285">Flavoprotein</keyword>
<evidence type="ECO:0000256" key="3">
    <source>
        <dbReference type="ARBA" id="ARBA00007330"/>
    </source>
</evidence>
<keyword evidence="10 11" id="KW-0560">Oxidoreductase</keyword>
<dbReference type="AlphaFoldDB" id="A0A3Q0IP96"/>
<dbReference type="CTD" id="47611"/>
<dbReference type="Gene3D" id="1.10.238.10">
    <property type="entry name" value="EF-hand"/>
    <property type="match status" value="1"/>
</dbReference>
<dbReference type="InterPro" id="IPR011992">
    <property type="entry name" value="EF-hand-dom_pair"/>
</dbReference>
<evidence type="ECO:0000256" key="8">
    <source>
        <dbReference type="ARBA" id="ARBA00022837"/>
    </source>
</evidence>
<dbReference type="Gene3D" id="3.50.50.60">
    <property type="entry name" value="FAD/NAD(P)-binding domain"/>
    <property type="match status" value="1"/>
</dbReference>
<keyword evidence="8" id="KW-0106">Calcium</keyword>
<dbReference type="InterPro" id="IPR000447">
    <property type="entry name" value="G3P_DH_FAD-dep"/>
</dbReference>
<comment type="pathway">
    <text evidence="2">Polyol metabolism; glycerol degradation.</text>
</comment>
<protein>
    <recommendedName>
        <fullName evidence="4 11">Glycerol-3-phosphate dehydrogenase</fullName>
        <ecNumber evidence="4 11">1.1.5.3</ecNumber>
    </recommendedName>
</protein>
<evidence type="ECO:0000259" key="12">
    <source>
        <dbReference type="PROSITE" id="PS50222"/>
    </source>
</evidence>
<evidence type="ECO:0000256" key="9">
    <source>
        <dbReference type="ARBA" id="ARBA00022946"/>
    </source>
</evidence>
<keyword evidence="13" id="KW-1185">Reference proteome</keyword>
<dbReference type="SUPFAM" id="SSF47473">
    <property type="entry name" value="EF-hand"/>
    <property type="match status" value="1"/>
</dbReference>
<dbReference type="InterPro" id="IPR006076">
    <property type="entry name" value="FAD-dep_OxRdtase"/>
</dbReference>
<evidence type="ECO:0000256" key="6">
    <source>
        <dbReference type="ARBA" id="ARBA00022737"/>
    </source>
</evidence>
<evidence type="ECO:0000256" key="7">
    <source>
        <dbReference type="ARBA" id="ARBA00022827"/>
    </source>
</evidence>
<comment type="catalytic activity">
    <reaction evidence="11">
        <text>a quinone + sn-glycerol 3-phosphate = dihydroxyacetone phosphate + a quinol</text>
        <dbReference type="Rhea" id="RHEA:18977"/>
        <dbReference type="ChEBI" id="CHEBI:24646"/>
        <dbReference type="ChEBI" id="CHEBI:57597"/>
        <dbReference type="ChEBI" id="CHEBI:57642"/>
        <dbReference type="ChEBI" id="CHEBI:132124"/>
        <dbReference type="EC" id="1.1.5.3"/>
    </reaction>
</comment>
<dbReference type="InterPro" id="IPR002048">
    <property type="entry name" value="EF_hand_dom"/>
</dbReference>
<dbReference type="InterPro" id="IPR018247">
    <property type="entry name" value="EF_Hand_1_Ca_BS"/>
</dbReference>
<feature type="domain" description="EF-hand" evidence="12">
    <location>
        <begin position="453"/>
        <end position="488"/>
    </location>
</feature>
<organism evidence="13 14">
    <name type="scientific">Diaphorina citri</name>
    <name type="common">Asian citrus psyllid</name>
    <dbReference type="NCBI Taxonomy" id="121845"/>
    <lineage>
        <taxon>Eukaryota</taxon>
        <taxon>Metazoa</taxon>
        <taxon>Ecdysozoa</taxon>
        <taxon>Arthropoda</taxon>
        <taxon>Hexapoda</taxon>
        <taxon>Insecta</taxon>
        <taxon>Pterygota</taxon>
        <taxon>Neoptera</taxon>
        <taxon>Paraneoptera</taxon>
        <taxon>Hemiptera</taxon>
        <taxon>Sternorrhyncha</taxon>
        <taxon>Psylloidea</taxon>
        <taxon>Psyllidae</taxon>
        <taxon>Diaphorininae</taxon>
        <taxon>Diaphorina</taxon>
    </lineage>
</organism>
<keyword evidence="9" id="KW-0809">Transit peptide</keyword>
<dbReference type="PROSITE" id="PS00977">
    <property type="entry name" value="FAD_G3PDH_1"/>
    <property type="match status" value="1"/>
</dbReference>
<dbReference type="Pfam" id="PF01266">
    <property type="entry name" value="DAO"/>
    <property type="match status" value="1"/>
</dbReference>
<evidence type="ECO:0000256" key="4">
    <source>
        <dbReference type="ARBA" id="ARBA00013029"/>
    </source>
</evidence>
<dbReference type="FunFam" id="1.10.238.10:FF:000003">
    <property type="entry name" value="Calmodulin A"/>
    <property type="match status" value="1"/>
</dbReference>
<evidence type="ECO:0000313" key="13">
    <source>
        <dbReference type="Proteomes" id="UP000079169"/>
    </source>
</evidence>
<proteinExistence type="inferred from homology"/>
<keyword evidence="6" id="KW-0677">Repeat</keyword>
<dbReference type="GeneID" id="103507480"/>